<dbReference type="EMBL" id="JAGIZQ010000006">
    <property type="protein sequence ID" value="KAH6622665.1"/>
    <property type="molecule type" value="Genomic_DNA"/>
</dbReference>
<organism evidence="1 2">
    <name type="scientific">Chaetomium tenue</name>
    <dbReference type="NCBI Taxonomy" id="1854479"/>
    <lineage>
        <taxon>Eukaryota</taxon>
        <taxon>Fungi</taxon>
        <taxon>Dikarya</taxon>
        <taxon>Ascomycota</taxon>
        <taxon>Pezizomycotina</taxon>
        <taxon>Sordariomycetes</taxon>
        <taxon>Sordariomycetidae</taxon>
        <taxon>Sordariales</taxon>
        <taxon>Chaetomiaceae</taxon>
        <taxon>Chaetomium</taxon>
    </lineage>
</organism>
<reference evidence="1 2" key="1">
    <citation type="journal article" date="2021" name="Nat. Commun.">
        <title>Genetic determinants of endophytism in the Arabidopsis root mycobiome.</title>
        <authorList>
            <person name="Mesny F."/>
            <person name="Miyauchi S."/>
            <person name="Thiergart T."/>
            <person name="Pickel B."/>
            <person name="Atanasova L."/>
            <person name="Karlsson M."/>
            <person name="Huettel B."/>
            <person name="Barry K.W."/>
            <person name="Haridas S."/>
            <person name="Chen C."/>
            <person name="Bauer D."/>
            <person name="Andreopoulos W."/>
            <person name="Pangilinan J."/>
            <person name="LaButti K."/>
            <person name="Riley R."/>
            <person name="Lipzen A."/>
            <person name="Clum A."/>
            <person name="Drula E."/>
            <person name="Henrissat B."/>
            <person name="Kohler A."/>
            <person name="Grigoriev I.V."/>
            <person name="Martin F.M."/>
            <person name="Hacquard S."/>
        </authorList>
    </citation>
    <scope>NUCLEOTIDE SEQUENCE [LARGE SCALE GENOMIC DNA]</scope>
    <source>
        <strain evidence="1 2">MPI-SDFR-AT-0079</strain>
    </source>
</reference>
<evidence type="ECO:0000313" key="1">
    <source>
        <dbReference type="EMBL" id="KAH6622665.1"/>
    </source>
</evidence>
<sequence length="501" mass="55148">MTPPSPGHGNAAKAAHLIKAAKELLLDAGIEDCVALVDENTRLKAEKETLGIDVNSRDRKIAELNHKMDIAKGQLDVADAQVGDLQKHVDGLTRKLKEAQEALKASHKDMASKEVALGKEIAMLKRNLDIEREELHDLKGFSVELMPVATSHKEISSKLNKIFLSARDMAETYFGDMPPQLRSNAAFWDNLKRHPAFRKDIPIPLSDTLVAKQMRMAAFLAFVAHEIRHNIFQPTYLLPDLGLARILDNLGDNDSDREAHFRSVLVRLADLSPSNTNAVIASHISAVMANVSEHIHNLIPEKSRPAFDVKFRNLCTEAAEQWKFIQRLDGKIDFDFSPDEANPLYIPTSTTNSEPGPSSNNSNSNNNNAKSRPNTNNPNKKSSSSNNNNNNNNTNNTNTNPPTTTDPNLLTDPLVIWPAFYNQSTDDQETLVPGFLLTAGQVAVAKAEEKTQLQQLQQQGQQVTTSQRRAQRQQTRSSRALSMSAGVGTGVGGVDVSIGEH</sequence>
<proteinExistence type="predicted"/>
<keyword evidence="2" id="KW-1185">Reference proteome</keyword>
<accession>A0ACB7NWJ8</accession>
<name>A0ACB7NWJ8_9PEZI</name>
<comment type="caution">
    <text evidence="1">The sequence shown here is derived from an EMBL/GenBank/DDBJ whole genome shotgun (WGS) entry which is preliminary data.</text>
</comment>
<evidence type="ECO:0000313" key="2">
    <source>
        <dbReference type="Proteomes" id="UP000724584"/>
    </source>
</evidence>
<protein>
    <submittedName>
        <fullName evidence="1">Uncharacterized protein</fullName>
    </submittedName>
</protein>
<gene>
    <name evidence="1" type="ORF">F5144DRAFT_550320</name>
</gene>
<dbReference type="Proteomes" id="UP000724584">
    <property type="component" value="Unassembled WGS sequence"/>
</dbReference>